<comment type="subunit">
    <text evidence="2 10">Heterotrimer of A, B and C subunits.</text>
</comment>
<dbReference type="InterPro" id="IPR006075">
    <property type="entry name" value="Asn/Gln-tRNA_Trfase_suB/E_cat"/>
</dbReference>
<evidence type="ECO:0000256" key="4">
    <source>
        <dbReference type="ARBA" id="ARBA00022741"/>
    </source>
</evidence>
<feature type="domain" description="Asn/Gln amidotransferase" evidence="11">
    <location>
        <begin position="328"/>
        <end position="480"/>
    </location>
</feature>
<dbReference type="FunFam" id="1.10.10.410:FF:000001">
    <property type="entry name" value="Aspartyl/glutamyl-tRNA(Asn/Gln) amidotransferase subunit B"/>
    <property type="match status" value="1"/>
</dbReference>
<evidence type="ECO:0000256" key="1">
    <source>
        <dbReference type="ARBA" id="ARBA00005306"/>
    </source>
</evidence>
<comment type="similarity">
    <text evidence="1 10">Belongs to the GatB/GatE family. GatB subfamily.</text>
</comment>
<dbReference type="GO" id="GO:0005524">
    <property type="term" value="F:ATP binding"/>
    <property type="evidence" value="ECO:0007669"/>
    <property type="project" value="UniProtKB-KW"/>
</dbReference>
<comment type="catalytic activity">
    <reaction evidence="9 10">
        <text>L-glutamyl-tRNA(Gln) + L-glutamine + ATP + H2O = L-glutaminyl-tRNA(Gln) + L-glutamate + ADP + phosphate + H(+)</text>
        <dbReference type="Rhea" id="RHEA:17521"/>
        <dbReference type="Rhea" id="RHEA-COMP:9681"/>
        <dbReference type="Rhea" id="RHEA-COMP:9684"/>
        <dbReference type="ChEBI" id="CHEBI:15377"/>
        <dbReference type="ChEBI" id="CHEBI:15378"/>
        <dbReference type="ChEBI" id="CHEBI:29985"/>
        <dbReference type="ChEBI" id="CHEBI:30616"/>
        <dbReference type="ChEBI" id="CHEBI:43474"/>
        <dbReference type="ChEBI" id="CHEBI:58359"/>
        <dbReference type="ChEBI" id="CHEBI:78520"/>
        <dbReference type="ChEBI" id="CHEBI:78521"/>
        <dbReference type="ChEBI" id="CHEBI:456216"/>
    </reaction>
</comment>
<keyword evidence="5 10" id="KW-0067">ATP-binding</keyword>
<evidence type="ECO:0000256" key="8">
    <source>
        <dbReference type="ARBA" id="ARBA00047380"/>
    </source>
</evidence>
<evidence type="ECO:0000256" key="5">
    <source>
        <dbReference type="ARBA" id="ARBA00022840"/>
    </source>
</evidence>
<evidence type="ECO:0000259" key="11">
    <source>
        <dbReference type="SMART" id="SM00845"/>
    </source>
</evidence>
<dbReference type="AlphaFoldDB" id="A0A9D1NR69"/>
<evidence type="ECO:0000256" key="10">
    <source>
        <dbReference type="HAMAP-Rule" id="MF_00121"/>
    </source>
</evidence>
<evidence type="ECO:0000256" key="3">
    <source>
        <dbReference type="ARBA" id="ARBA00022598"/>
    </source>
</evidence>
<dbReference type="NCBIfam" id="NF004012">
    <property type="entry name" value="PRK05477.1-2"/>
    <property type="match status" value="1"/>
</dbReference>
<protein>
    <recommendedName>
        <fullName evidence="10">Aspartyl/glutamyl-tRNA(Asn/Gln) amidotransferase subunit B</fullName>
        <shortName evidence="10">Asp/Glu-ADT subunit B</shortName>
        <ecNumber evidence="10">6.3.5.-</ecNumber>
    </recommendedName>
</protein>
<dbReference type="Pfam" id="PF02637">
    <property type="entry name" value="GatB_Yqey"/>
    <property type="match status" value="1"/>
</dbReference>
<dbReference type="GO" id="GO:0006412">
    <property type="term" value="P:translation"/>
    <property type="evidence" value="ECO:0007669"/>
    <property type="project" value="UniProtKB-UniRule"/>
</dbReference>
<dbReference type="InterPro" id="IPR014746">
    <property type="entry name" value="Gln_synth/guanido_kin_cat_dom"/>
</dbReference>
<dbReference type="InterPro" id="IPR004413">
    <property type="entry name" value="GatB"/>
</dbReference>
<dbReference type="PROSITE" id="PS01234">
    <property type="entry name" value="GATB"/>
    <property type="match status" value="1"/>
</dbReference>
<evidence type="ECO:0000256" key="9">
    <source>
        <dbReference type="ARBA" id="ARBA00047913"/>
    </source>
</evidence>
<dbReference type="NCBIfam" id="NF004014">
    <property type="entry name" value="PRK05477.1-4"/>
    <property type="match status" value="1"/>
</dbReference>
<dbReference type="Gene3D" id="1.10.150.380">
    <property type="entry name" value="GatB domain, N-terminal subdomain"/>
    <property type="match status" value="1"/>
</dbReference>
<dbReference type="PANTHER" id="PTHR11659">
    <property type="entry name" value="GLUTAMYL-TRNA GLN AMIDOTRANSFERASE SUBUNIT B MITOCHONDRIAL AND PROKARYOTIC PET112-RELATED"/>
    <property type="match status" value="1"/>
</dbReference>
<dbReference type="GO" id="GO:0050567">
    <property type="term" value="F:glutaminyl-tRNA synthase (glutamine-hydrolyzing) activity"/>
    <property type="evidence" value="ECO:0007669"/>
    <property type="project" value="UniProtKB-UniRule"/>
</dbReference>
<evidence type="ECO:0000256" key="2">
    <source>
        <dbReference type="ARBA" id="ARBA00011123"/>
    </source>
</evidence>
<comment type="caution">
    <text evidence="12">The sequence shown here is derived from an EMBL/GenBank/DDBJ whole genome shotgun (WGS) entry which is preliminary data.</text>
</comment>
<comment type="catalytic activity">
    <reaction evidence="8 10">
        <text>L-aspartyl-tRNA(Asn) + L-glutamine + ATP + H2O = L-asparaginyl-tRNA(Asn) + L-glutamate + ADP + phosphate + 2 H(+)</text>
        <dbReference type="Rhea" id="RHEA:14513"/>
        <dbReference type="Rhea" id="RHEA-COMP:9674"/>
        <dbReference type="Rhea" id="RHEA-COMP:9677"/>
        <dbReference type="ChEBI" id="CHEBI:15377"/>
        <dbReference type="ChEBI" id="CHEBI:15378"/>
        <dbReference type="ChEBI" id="CHEBI:29985"/>
        <dbReference type="ChEBI" id="CHEBI:30616"/>
        <dbReference type="ChEBI" id="CHEBI:43474"/>
        <dbReference type="ChEBI" id="CHEBI:58359"/>
        <dbReference type="ChEBI" id="CHEBI:78515"/>
        <dbReference type="ChEBI" id="CHEBI:78516"/>
        <dbReference type="ChEBI" id="CHEBI:456216"/>
    </reaction>
</comment>
<comment type="function">
    <text evidence="7 10">Allows the formation of correctly charged Asn-tRNA(Asn) or Gln-tRNA(Gln) through the transamidation of misacylated Asp-tRNA(Asn) or Glu-tRNA(Gln) in organisms which lack either or both of asparaginyl-tRNA or glutaminyl-tRNA synthetases. The reaction takes place in the presence of glutamine and ATP through an activated phospho-Asp-tRNA(Asn) or phospho-Glu-tRNA(Gln).</text>
</comment>
<dbReference type="InterPro" id="IPR017959">
    <property type="entry name" value="Asn/Gln-tRNA_amidoTrfase_suB/E"/>
</dbReference>
<proteinExistence type="inferred from homology"/>
<accession>A0A9D1NR69</accession>
<gene>
    <name evidence="10 12" type="primary">gatB</name>
    <name evidence="12" type="ORF">IAD28_06450</name>
</gene>
<dbReference type="InterPro" id="IPR023168">
    <property type="entry name" value="GatB_Yqey_C_2"/>
</dbReference>
<name>A0A9D1NR69_9FIRM</name>
<evidence type="ECO:0000313" key="13">
    <source>
        <dbReference type="Proteomes" id="UP000823960"/>
    </source>
</evidence>
<dbReference type="SUPFAM" id="SSF55931">
    <property type="entry name" value="Glutamine synthetase/guanido kinase"/>
    <property type="match status" value="1"/>
</dbReference>
<organism evidence="12 13">
    <name type="scientific">Candidatus Faeciplasma avium</name>
    <dbReference type="NCBI Taxonomy" id="2840798"/>
    <lineage>
        <taxon>Bacteria</taxon>
        <taxon>Bacillati</taxon>
        <taxon>Bacillota</taxon>
        <taxon>Clostridia</taxon>
        <taxon>Eubacteriales</taxon>
        <taxon>Oscillospiraceae</taxon>
        <taxon>Oscillospiraceae incertae sedis</taxon>
        <taxon>Candidatus Faeciplasma</taxon>
    </lineage>
</organism>
<dbReference type="SMART" id="SM00845">
    <property type="entry name" value="GatB_Yqey"/>
    <property type="match status" value="1"/>
</dbReference>
<dbReference type="Proteomes" id="UP000823960">
    <property type="component" value="Unassembled WGS sequence"/>
</dbReference>
<dbReference type="EC" id="6.3.5.-" evidence="10"/>
<dbReference type="InterPro" id="IPR018027">
    <property type="entry name" value="Asn/Gln_amidotransferase"/>
</dbReference>
<dbReference type="HAMAP" id="MF_00121">
    <property type="entry name" value="GatB"/>
    <property type="match status" value="1"/>
</dbReference>
<dbReference type="InterPro" id="IPR003789">
    <property type="entry name" value="Asn/Gln_tRNA_amidoTrase-B-like"/>
</dbReference>
<evidence type="ECO:0000256" key="7">
    <source>
        <dbReference type="ARBA" id="ARBA00024799"/>
    </source>
</evidence>
<dbReference type="PANTHER" id="PTHR11659:SF0">
    <property type="entry name" value="GLUTAMYL-TRNA(GLN) AMIDOTRANSFERASE SUBUNIT B, MITOCHONDRIAL"/>
    <property type="match status" value="1"/>
</dbReference>
<dbReference type="NCBIfam" id="TIGR00133">
    <property type="entry name" value="gatB"/>
    <property type="match status" value="1"/>
</dbReference>
<keyword evidence="4 10" id="KW-0547">Nucleotide-binding</keyword>
<keyword evidence="6 10" id="KW-0648">Protein biosynthesis</keyword>
<dbReference type="EMBL" id="DVOL01000092">
    <property type="protein sequence ID" value="HIV11312.1"/>
    <property type="molecule type" value="Genomic_DNA"/>
</dbReference>
<evidence type="ECO:0000313" key="12">
    <source>
        <dbReference type="EMBL" id="HIV11312.1"/>
    </source>
</evidence>
<dbReference type="Gene3D" id="1.10.10.410">
    <property type="match status" value="1"/>
</dbReference>
<keyword evidence="3 10" id="KW-0436">Ligase</keyword>
<dbReference type="SUPFAM" id="SSF89095">
    <property type="entry name" value="GatB/YqeY motif"/>
    <property type="match status" value="1"/>
</dbReference>
<reference evidence="12" key="2">
    <citation type="journal article" date="2021" name="PeerJ">
        <title>Extensive microbial diversity within the chicken gut microbiome revealed by metagenomics and culture.</title>
        <authorList>
            <person name="Gilroy R."/>
            <person name="Ravi A."/>
            <person name="Getino M."/>
            <person name="Pursley I."/>
            <person name="Horton D.L."/>
            <person name="Alikhan N.F."/>
            <person name="Baker D."/>
            <person name="Gharbi K."/>
            <person name="Hall N."/>
            <person name="Watson M."/>
            <person name="Adriaenssens E.M."/>
            <person name="Foster-Nyarko E."/>
            <person name="Jarju S."/>
            <person name="Secka A."/>
            <person name="Antonio M."/>
            <person name="Oren A."/>
            <person name="Chaudhuri R.R."/>
            <person name="La Ragione R."/>
            <person name="Hildebrand F."/>
            <person name="Pallen M.J."/>
        </authorList>
    </citation>
    <scope>NUCLEOTIDE SEQUENCE</scope>
    <source>
        <strain evidence="12">1370</strain>
    </source>
</reference>
<evidence type="ECO:0000256" key="6">
    <source>
        <dbReference type="ARBA" id="ARBA00022917"/>
    </source>
</evidence>
<reference evidence="12" key="1">
    <citation type="submission" date="2020-10" db="EMBL/GenBank/DDBJ databases">
        <authorList>
            <person name="Gilroy R."/>
        </authorList>
    </citation>
    <scope>NUCLEOTIDE SEQUENCE</scope>
    <source>
        <strain evidence="12">1370</strain>
    </source>
</reference>
<dbReference type="InterPro" id="IPR017958">
    <property type="entry name" value="Gln-tRNA_amidoTrfase_suB_CS"/>
</dbReference>
<sequence length="483" mass="53799">MINGYEVVVGLEVHAELNTATKIYCGCKNSFGLEVNTQVCPICLGMPGTLPKLNERVVDYAIKMGHALNCGINRICKQDRKNYFYPDLPKSYQISQADIPLCHDGYLDIILENGTKRIGIERIHIEEDAGKLLHSDRFDGSLVDFNRCGVPLIEIVSRPDLRSSEEARVYLETIRSILRYIDISDCKMQEGSIRCDVNVSVHKPGEPFGTRCEMKNINSFSAAVRGIDYEAKRQIALIESGGRVVQETRRWDDAKGESVSMRQKEDAQDYRYFPEPDLLTIVVSEDRVKELKDSLPELPNHKILRYIKDCGLSRKDAEVIVDVPEKAELFDGCLELGCKAPRLAANWIIGDISRLMNEGRQISELGITPERLKKLVEYIQDGRISNASGKIVFDELVSSSGSQSSPDIDAIIEEKSLLQVSDQAALEELAARVLAENEKSVLDYKNGKTNALGYLVGQCMKASGGKANPGAVKEIVLKRLGEL</sequence>
<dbReference type="InterPro" id="IPR042114">
    <property type="entry name" value="GatB_C_1"/>
</dbReference>
<dbReference type="Pfam" id="PF02934">
    <property type="entry name" value="GatB_N"/>
    <property type="match status" value="1"/>
</dbReference>
<dbReference type="GO" id="GO:0070681">
    <property type="term" value="P:glutaminyl-tRNAGln biosynthesis via transamidation"/>
    <property type="evidence" value="ECO:0007669"/>
    <property type="project" value="TreeGrafter"/>
</dbReference>